<reference evidence="4" key="1">
    <citation type="journal article" date="2020" name="Stud. Mycol.">
        <title>101 Dothideomycetes genomes: A test case for predicting lifestyles and emergence of pathogens.</title>
        <authorList>
            <person name="Haridas S."/>
            <person name="Albert R."/>
            <person name="Binder M."/>
            <person name="Bloem J."/>
            <person name="LaButti K."/>
            <person name="Salamov A."/>
            <person name="Andreopoulos B."/>
            <person name="Baker S."/>
            <person name="Barry K."/>
            <person name="Bills G."/>
            <person name="Bluhm B."/>
            <person name="Cannon C."/>
            <person name="Castanera R."/>
            <person name="Culley D."/>
            <person name="Daum C."/>
            <person name="Ezra D."/>
            <person name="Gonzalez J."/>
            <person name="Henrissat B."/>
            <person name="Kuo A."/>
            <person name="Liang C."/>
            <person name="Lipzen A."/>
            <person name="Lutzoni F."/>
            <person name="Magnuson J."/>
            <person name="Mondo S."/>
            <person name="Nolan M."/>
            <person name="Ohm R."/>
            <person name="Pangilinan J."/>
            <person name="Park H.-J."/>
            <person name="Ramirez L."/>
            <person name="Alfaro M."/>
            <person name="Sun H."/>
            <person name="Tritt A."/>
            <person name="Yoshinaga Y."/>
            <person name="Zwiers L.-H."/>
            <person name="Turgeon B."/>
            <person name="Goodwin S."/>
            <person name="Spatafora J."/>
            <person name="Crous P."/>
            <person name="Grigoriev I."/>
        </authorList>
    </citation>
    <scope>NUCLEOTIDE SEQUENCE [LARGE SCALE GENOMIC DNA]</scope>
    <source>
        <strain evidence="4">CECT 20119</strain>
    </source>
</reference>
<dbReference type="GO" id="GO:0016747">
    <property type="term" value="F:acyltransferase activity, transferring groups other than amino-acyl groups"/>
    <property type="evidence" value="ECO:0007669"/>
    <property type="project" value="InterPro"/>
</dbReference>
<dbReference type="CDD" id="cd04301">
    <property type="entry name" value="NAT_SF"/>
    <property type="match status" value="1"/>
</dbReference>
<sequence>MAIQELHRLKPDPRQNSANHESTNDAELVATVTTFDYSELNDVQLIRSLTYTINEAFNLSHVQSRALPASRPRLVDDSAYQTHMGTKGGTLSIVVQHPQSRAVLATVAAKPYIPLSPEEFGKLTGGREIFTRREVPDGAGSQLWEISLLAVSPQYQRRGLASYLMEAVEKRVRQACAARGATDVTFLLCTIKEINGDFYDRKGYKRDYATYQAPGTIGSETGFTVDFMSEVVVIHGQEK</sequence>
<dbReference type="Gene3D" id="3.40.630.30">
    <property type="match status" value="1"/>
</dbReference>
<evidence type="ECO:0000313" key="4">
    <source>
        <dbReference type="Proteomes" id="UP000799538"/>
    </source>
</evidence>
<feature type="region of interest" description="Disordered" evidence="1">
    <location>
        <begin position="1"/>
        <end position="25"/>
    </location>
</feature>
<dbReference type="OrthoDB" id="3794209at2759"/>
<evidence type="ECO:0000313" key="3">
    <source>
        <dbReference type="EMBL" id="KAF2219531.1"/>
    </source>
</evidence>
<protein>
    <recommendedName>
        <fullName evidence="2">N-acetyltransferase domain-containing protein</fullName>
    </recommendedName>
</protein>
<proteinExistence type="predicted"/>
<dbReference type="InterPro" id="IPR000182">
    <property type="entry name" value="GNAT_dom"/>
</dbReference>
<dbReference type="EMBL" id="ML992516">
    <property type="protein sequence ID" value="KAF2219531.1"/>
    <property type="molecule type" value="Genomic_DNA"/>
</dbReference>
<organism evidence="3 4">
    <name type="scientific">Elsinoe ampelina</name>
    <dbReference type="NCBI Taxonomy" id="302913"/>
    <lineage>
        <taxon>Eukaryota</taxon>
        <taxon>Fungi</taxon>
        <taxon>Dikarya</taxon>
        <taxon>Ascomycota</taxon>
        <taxon>Pezizomycotina</taxon>
        <taxon>Dothideomycetes</taxon>
        <taxon>Dothideomycetidae</taxon>
        <taxon>Myriangiales</taxon>
        <taxon>Elsinoaceae</taxon>
        <taxon>Elsinoe</taxon>
    </lineage>
</organism>
<keyword evidence="4" id="KW-1185">Reference proteome</keyword>
<evidence type="ECO:0000259" key="2">
    <source>
        <dbReference type="Pfam" id="PF13508"/>
    </source>
</evidence>
<dbReference type="Proteomes" id="UP000799538">
    <property type="component" value="Unassembled WGS sequence"/>
</dbReference>
<gene>
    <name evidence="3" type="ORF">BDZ85DRAFT_252753</name>
</gene>
<feature type="compositionally biased region" description="Basic and acidic residues" evidence="1">
    <location>
        <begin position="1"/>
        <end position="13"/>
    </location>
</feature>
<evidence type="ECO:0000256" key="1">
    <source>
        <dbReference type="SAM" id="MobiDB-lite"/>
    </source>
</evidence>
<dbReference type="Pfam" id="PF13508">
    <property type="entry name" value="Acetyltransf_7"/>
    <property type="match status" value="1"/>
</dbReference>
<dbReference type="AlphaFoldDB" id="A0A6A6G1F9"/>
<accession>A0A6A6G1F9</accession>
<dbReference type="SUPFAM" id="SSF55729">
    <property type="entry name" value="Acyl-CoA N-acyltransferases (Nat)"/>
    <property type="match status" value="1"/>
</dbReference>
<dbReference type="InterPro" id="IPR016181">
    <property type="entry name" value="Acyl_CoA_acyltransferase"/>
</dbReference>
<name>A0A6A6G1F9_9PEZI</name>
<feature type="domain" description="N-acetyltransferase" evidence="2">
    <location>
        <begin position="140"/>
        <end position="205"/>
    </location>
</feature>